<evidence type="ECO:0000256" key="1">
    <source>
        <dbReference type="SAM" id="SignalP"/>
    </source>
</evidence>
<dbReference type="AlphaFoldDB" id="A0A6I3SLH5"/>
<feature type="chain" id="PRO_5038437302" description="Copper amine oxidase-like N-terminal domain-containing protein" evidence="1">
    <location>
        <begin position="26"/>
        <end position="734"/>
    </location>
</feature>
<proteinExistence type="predicted"/>
<dbReference type="InterPro" id="IPR036582">
    <property type="entry name" value="Mao_N_sf"/>
</dbReference>
<comment type="caution">
    <text evidence="3">The sequence shown here is derived from an EMBL/GenBank/DDBJ whole genome shotgun (WGS) entry which is preliminary data.</text>
</comment>
<dbReference type="InterPro" id="IPR012854">
    <property type="entry name" value="Cu_amine_oxidase-like_N"/>
</dbReference>
<organism evidence="3 4">
    <name type="scientific">Heliobacterium mobile</name>
    <name type="common">Heliobacillus mobilis</name>
    <dbReference type="NCBI Taxonomy" id="28064"/>
    <lineage>
        <taxon>Bacteria</taxon>
        <taxon>Bacillati</taxon>
        <taxon>Bacillota</taxon>
        <taxon>Clostridia</taxon>
        <taxon>Eubacteriales</taxon>
        <taxon>Heliobacteriaceae</taxon>
        <taxon>Heliobacterium</taxon>
    </lineage>
</organism>
<evidence type="ECO:0000313" key="4">
    <source>
        <dbReference type="Proteomes" id="UP000430670"/>
    </source>
</evidence>
<gene>
    <name evidence="3" type="ORF">GJ688_11515</name>
</gene>
<reference evidence="3 4" key="1">
    <citation type="submission" date="2019-11" db="EMBL/GenBank/DDBJ databases">
        <title>Whole-genome sequence of a the green, strictly anaerobic photosynthetic bacterium Heliobacillus mobilis DSM 6151.</title>
        <authorList>
            <person name="Kyndt J.A."/>
            <person name="Meyer T.E."/>
        </authorList>
    </citation>
    <scope>NUCLEOTIDE SEQUENCE [LARGE SCALE GENOMIC DNA]</scope>
    <source>
        <strain evidence="3 4">DSM 6151</strain>
    </source>
</reference>
<dbReference type="OrthoDB" id="2023214at2"/>
<dbReference type="Gene3D" id="3.30.457.10">
    <property type="entry name" value="Copper amine oxidase-like, N-terminal domain"/>
    <property type="match status" value="2"/>
</dbReference>
<feature type="signal peptide" evidence="1">
    <location>
        <begin position="1"/>
        <end position="25"/>
    </location>
</feature>
<keyword evidence="4" id="KW-1185">Reference proteome</keyword>
<dbReference type="EMBL" id="WNKU01000012">
    <property type="protein sequence ID" value="MTV49605.1"/>
    <property type="molecule type" value="Genomic_DNA"/>
</dbReference>
<keyword evidence="1" id="KW-0732">Signal</keyword>
<protein>
    <recommendedName>
        <fullName evidence="2">Copper amine oxidase-like N-terminal domain-containing protein</fullName>
    </recommendedName>
</protein>
<sequence length="734" mass="76461">MFNAAKKTASTVAAFAVLASGIVIPAVSPMAAYADATYSTVKTGSAEPGGQFSSKVRVEIPQGALGNSTETLRIRVPKNTKSFSVTESVPANVDGTTLNQIASVTPAQVDAGATNPTEYELTVVGSGQESKGIFYLTLDGYIPSGFNGDFKATFEASSGSVFNDGALTIATVGSGTVNMTIDDIKNISSSGGTIDDIRVKEDRPGSLDDASDSIKLKLPEGYKWDKSDAAVKINWGDNLALGDVETTDDGNADNNAIDVSSDGGRTLKVKVDDKSTTAAYVTLSGLKIEVDESVAKSGDITVTTNGQPSSMVVAKYGDYNASIKAFGEPATEKAGRNDEDLGKLVIEEDMAGSLTEGRSITLSLPENLKWNGMPEVDASNSEENGLTLNSWQAVGTDGRMIKTTVATPSEDDAAKLVLKSMSVDVAPNYNGDVHVTVGGTAGLSGDIVLGKTVSPVTMTASSAPEVKIGISGQQVGDLSITEAAAEAVMASADHNEIRIYAPTGVDFTSTPKFEVASGDLVLQADSASTGTDGDQKYASVKIKSTSSTPSTIKVSGIKLTVDRTVPEGDITFKIKGAKTALNETSGFSSSTIAAVPIAKVVTPAPGDVKANVTFKIGDTKYTFNGVEKTLDVAPYIKNDRTYLPVRYVAESLGINSSNILWNNETQTATLIKGDKVVQMKIGSYTMLVNGASIAMDTAPEIMEPGRVMLPVGWLLNIFGATGNYDAATQTVTIN</sequence>
<dbReference type="Proteomes" id="UP000430670">
    <property type="component" value="Unassembled WGS sequence"/>
</dbReference>
<dbReference type="SUPFAM" id="SSF55383">
    <property type="entry name" value="Copper amine oxidase, domain N"/>
    <property type="match status" value="2"/>
</dbReference>
<dbReference type="RefSeq" id="WP_155476702.1">
    <property type="nucleotide sequence ID" value="NZ_WNKU01000012.1"/>
</dbReference>
<feature type="domain" description="Copper amine oxidase-like N-terminal" evidence="2">
    <location>
        <begin position="623"/>
        <end position="733"/>
    </location>
</feature>
<evidence type="ECO:0000313" key="3">
    <source>
        <dbReference type="EMBL" id="MTV49605.1"/>
    </source>
</evidence>
<evidence type="ECO:0000259" key="2">
    <source>
        <dbReference type="Pfam" id="PF07833"/>
    </source>
</evidence>
<accession>A0A6I3SLH5</accession>
<dbReference type="Pfam" id="PF07833">
    <property type="entry name" value="Cu_amine_oxidN1"/>
    <property type="match status" value="1"/>
</dbReference>
<name>A0A6I3SLH5_HELMO</name>